<evidence type="ECO:0000256" key="9">
    <source>
        <dbReference type="ARBA" id="ARBA00049534"/>
    </source>
</evidence>
<dbReference type="NCBIfam" id="TIGR01855">
    <property type="entry name" value="IMP_synth_hisH"/>
    <property type="match status" value="1"/>
</dbReference>
<evidence type="ECO:0000256" key="2">
    <source>
        <dbReference type="ARBA" id="ARBA00011152"/>
    </source>
</evidence>
<dbReference type="InterPro" id="IPR029062">
    <property type="entry name" value="Class_I_gatase-like"/>
</dbReference>
<comment type="pathway">
    <text evidence="1">Amino-acid biosynthesis; L-histidine biosynthesis; L-histidine from 5-phospho-alpha-D-ribose 1-diphosphate: step 5/9.</text>
</comment>
<dbReference type="InterPro" id="IPR017926">
    <property type="entry name" value="GATASE"/>
</dbReference>
<dbReference type="PIRSF" id="PIRSF000495">
    <property type="entry name" value="Amidotransf_hisH"/>
    <property type="match status" value="1"/>
</dbReference>
<dbReference type="Pfam" id="PF00117">
    <property type="entry name" value="GATase"/>
    <property type="match status" value="1"/>
</dbReference>
<keyword evidence="3" id="KW-0028">Amino-acid biosynthesis</keyword>
<proteinExistence type="inferred from homology"/>
<evidence type="ECO:0000256" key="6">
    <source>
        <dbReference type="ARBA" id="ARBA00023102"/>
    </source>
</evidence>
<comment type="caution">
    <text evidence="11">The sequence shown here is derived from an EMBL/GenBank/DDBJ whole genome shotgun (WGS) entry which is preliminary data.</text>
</comment>
<dbReference type="EMBL" id="LAZR01007320">
    <property type="protein sequence ID" value="KKM86024.1"/>
    <property type="molecule type" value="Genomic_DNA"/>
</dbReference>
<dbReference type="CDD" id="cd01748">
    <property type="entry name" value="GATase1_IGP_Synthase"/>
    <property type="match status" value="1"/>
</dbReference>
<reference evidence="11" key="1">
    <citation type="journal article" date="2015" name="Nature">
        <title>Complex archaea that bridge the gap between prokaryotes and eukaryotes.</title>
        <authorList>
            <person name="Spang A."/>
            <person name="Saw J.H."/>
            <person name="Jorgensen S.L."/>
            <person name="Zaremba-Niedzwiedzka K."/>
            <person name="Martijn J."/>
            <person name="Lind A.E."/>
            <person name="van Eijk R."/>
            <person name="Schleper C."/>
            <person name="Guy L."/>
            <person name="Ettema T.J."/>
        </authorList>
    </citation>
    <scope>NUCLEOTIDE SEQUENCE</scope>
</reference>
<dbReference type="InterPro" id="IPR010139">
    <property type="entry name" value="Imidazole-glycPsynth_HisH"/>
</dbReference>
<protein>
    <recommendedName>
        <fullName evidence="10">Glutamine amidotransferase domain-containing protein</fullName>
    </recommendedName>
</protein>
<feature type="domain" description="Glutamine amidotransferase" evidence="10">
    <location>
        <begin position="4"/>
        <end position="193"/>
    </location>
</feature>
<keyword evidence="6" id="KW-0368">Histidine biosynthesis</keyword>
<organism evidence="11">
    <name type="scientific">marine sediment metagenome</name>
    <dbReference type="NCBI Taxonomy" id="412755"/>
    <lineage>
        <taxon>unclassified sequences</taxon>
        <taxon>metagenomes</taxon>
        <taxon>ecological metagenomes</taxon>
    </lineage>
</organism>
<dbReference type="Gene3D" id="3.40.50.880">
    <property type="match status" value="1"/>
</dbReference>
<dbReference type="UniPathway" id="UPA00031">
    <property type="reaction ID" value="UER00010"/>
</dbReference>
<dbReference type="SUPFAM" id="SSF52317">
    <property type="entry name" value="Class I glutamine amidotransferase-like"/>
    <property type="match status" value="1"/>
</dbReference>
<evidence type="ECO:0000313" key="11">
    <source>
        <dbReference type="EMBL" id="KKM86024.1"/>
    </source>
</evidence>
<dbReference type="HAMAP" id="MF_00278">
    <property type="entry name" value="HisH"/>
    <property type="match status" value="1"/>
</dbReference>
<evidence type="ECO:0000256" key="1">
    <source>
        <dbReference type="ARBA" id="ARBA00005091"/>
    </source>
</evidence>
<gene>
    <name evidence="11" type="ORF">LCGC14_1283200</name>
</gene>
<name>A0A0F9KUL9_9ZZZZ</name>
<evidence type="ECO:0000259" key="10">
    <source>
        <dbReference type="Pfam" id="PF00117"/>
    </source>
</evidence>
<dbReference type="GO" id="GO:0004359">
    <property type="term" value="F:glutaminase activity"/>
    <property type="evidence" value="ECO:0007669"/>
    <property type="project" value="UniProtKB-EC"/>
</dbReference>
<evidence type="ECO:0000256" key="3">
    <source>
        <dbReference type="ARBA" id="ARBA00022605"/>
    </source>
</evidence>
<dbReference type="AlphaFoldDB" id="A0A0F9KUL9"/>
<dbReference type="PROSITE" id="PS51273">
    <property type="entry name" value="GATASE_TYPE_1"/>
    <property type="match status" value="1"/>
</dbReference>
<comment type="catalytic activity">
    <reaction evidence="9">
        <text>L-glutamine + H2O = L-glutamate + NH4(+)</text>
        <dbReference type="Rhea" id="RHEA:15889"/>
        <dbReference type="ChEBI" id="CHEBI:15377"/>
        <dbReference type="ChEBI" id="CHEBI:28938"/>
        <dbReference type="ChEBI" id="CHEBI:29985"/>
        <dbReference type="ChEBI" id="CHEBI:58359"/>
        <dbReference type="EC" id="3.5.1.2"/>
    </reaction>
</comment>
<accession>A0A0F9KUL9</accession>
<dbReference type="GO" id="GO:0000105">
    <property type="term" value="P:L-histidine biosynthetic process"/>
    <property type="evidence" value="ECO:0007669"/>
    <property type="project" value="UniProtKB-UniPathway"/>
</dbReference>
<keyword evidence="5" id="KW-0315">Glutamine amidotransferase</keyword>
<keyword evidence="4" id="KW-0378">Hydrolase</keyword>
<evidence type="ECO:0000256" key="7">
    <source>
        <dbReference type="ARBA" id="ARBA00023239"/>
    </source>
</evidence>
<evidence type="ECO:0000256" key="5">
    <source>
        <dbReference type="ARBA" id="ARBA00022962"/>
    </source>
</evidence>
<dbReference type="PANTHER" id="PTHR42701:SF1">
    <property type="entry name" value="IMIDAZOLE GLYCEROL PHOSPHATE SYNTHASE SUBUNIT HISH"/>
    <property type="match status" value="1"/>
</dbReference>
<comment type="catalytic activity">
    <reaction evidence="8">
        <text>5-[(5-phospho-1-deoxy-D-ribulos-1-ylimino)methylamino]-1-(5-phospho-beta-D-ribosyl)imidazole-4-carboxamide + L-glutamine = D-erythro-1-(imidazol-4-yl)glycerol 3-phosphate + 5-amino-1-(5-phospho-beta-D-ribosyl)imidazole-4-carboxamide + L-glutamate + H(+)</text>
        <dbReference type="Rhea" id="RHEA:24793"/>
        <dbReference type="ChEBI" id="CHEBI:15378"/>
        <dbReference type="ChEBI" id="CHEBI:29985"/>
        <dbReference type="ChEBI" id="CHEBI:58278"/>
        <dbReference type="ChEBI" id="CHEBI:58359"/>
        <dbReference type="ChEBI" id="CHEBI:58475"/>
        <dbReference type="ChEBI" id="CHEBI:58525"/>
        <dbReference type="EC" id="4.3.2.10"/>
    </reaction>
</comment>
<comment type="subunit">
    <text evidence="2">Heterodimer of HisH and HisF.</text>
</comment>
<sequence length="197" mass="21881">MIAIIDYGTGNLRSVAKAFEFLGQDAMVSSDRNELEKCDKLVLPGVGAFGDCMSYLKSNGLDDFIKDWIKSGRHYLGICLGMQVLFDSSSEHGNNIGLGIIKGKVERFSNNVKVPQIGWNEVLFSKKGPLKLENSYYYFVHSYFCKPEDETVIWATTNYGSQYCSAVAMDNVMAVQFHPEKSSAAGLSLLKDFARLS</sequence>
<keyword evidence="7" id="KW-0456">Lyase</keyword>
<evidence type="ECO:0000256" key="8">
    <source>
        <dbReference type="ARBA" id="ARBA00047838"/>
    </source>
</evidence>
<dbReference type="GO" id="GO:0000107">
    <property type="term" value="F:imidazoleglycerol-phosphate synthase activity"/>
    <property type="evidence" value="ECO:0007669"/>
    <property type="project" value="TreeGrafter"/>
</dbReference>
<evidence type="ECO:0000256" key="4">
    <source>
        <dbReference type="ARBA" id="ARBA00022801"/>
    </source>
</evidence>
<dbReference type="GO" id="GO:0016829">
    <property type="term" value="F:lyase activity"/>
    <property type="evidence" value="ECO:0007669"/>
    <property type="project" value="UniProtKB-KW"/>
</dbReference>
<dbReference type="PANTHER" id="PTHR42701">
    <property type="entry name" value="IMIDAZOLE GLYCEROL PHOSPHATE SYNTHASE SUBUNIT HISH"/>
    <property type="match status" value="1"/>
</dbReference>